<keyword evidence="5 6" id="KW-0472">Membrane</keyword>
<feature type="transmembrane region" description="Helical" evidence="6">
    <location>
        <begin position="326"/>
        <end position="353"/>
    </location>
</feature>
<feature type="transmembrane region" description="Helical" evidence="6">
    <location>
        <begin position="60"/>
        <end position="84"/>
    </location>
</feature>
<accession>A0A0H3PH09</accession>
<dbReference type="KEGG" id="cjj:CJJ81176_1202"/>
<name>A0A0H3PH09_CAMJJ</name>
<protein>
    <submittedName>
        <fullName evidence="7">Arsenical pump membrane protein</fullName>
    </submittedName>
</protein>
<dbReference type="RefSeq" id="WP_002856353.1">
    <property type="nucleotide sequence ID" value="NC_008787.1"/>
</dbReference>
<evidence type="ECO:0000256" key="4">
    <source>
        <dbReference type="ARBA" id="ARBA00022989"/>
    </source>
</evidence>
<gene>
    <name evidence="7" type="primary">arsB</name>
    <name evidence="7" type="ordered locus">CJJ81176_1202</name>
</gene>
<evidence type="ECO:0000313" key="7">
    <source>
        <dbReference type="EMBL" id="EAQ72102.1"/>
    </source>
</evidence>
<dbReference type="eggNOG" id="COG1055">
    <property type="taxonomic scope" value="Bacteria"/>
</dbReference>
<dbReference type="CDD" id="cd01118">
    <property type="entry name" value="ArsB_permease"/>
    <property type="match status" value="1"/>
</dbReference>
<keyword evidence="3 6" id="KW-0812">Transmembrane</keyword>
<keyword evidence="2" id="KW-1003">Cell membrane</keyword>
<sequence>MLAFFIFLSTLVLLFWRPWNLPIWVFSSLGAFFVFIFQLVDFKDACFVFSLVWDSSLTLVGLIILSFSLEALGFFDFIASKILYFSREKNQEKIYISTKKMMLFLLIFVFFLSAFFANDGAILIITPIIIALFSTLKDCKNHAFILSSFLLSLSFLCDASSNALVISNLTNIITANYFKIEFLEFAKNMFLPNFFVLLSTIVTVFVLYVRVLPKRLEFKLIKKEQISLKLFFLCIVFLFLFVISFFIGEIFNIKISFFALLWAGIFWLIILKIQGKKSIKILFEAPYGVLLFSFGLYMVVFALHKIGVSEILVKSYAFLMQDKSGIFGVALISAFGSSVFNNLPMVLIGDLALKEYFENFSFDSLMIYAHLLGVNIGPKLTPIGSLATLLWLGVLARKGINISFWQYCKFGFLITLPVLVFSLFALIV</sequence>
<dbReference type="Pfam" id="PF02040">
    <property type="entry name" value="ArsB"/>
    <property type="match status" value="1"/>
</dbReference>
<dbReference type="AlphaFoldDB" id="A0A0H3PH09"/>
<dbReference type="Proteomes" id="UP000000646">
    <property type="component" value="Chromosome"/>
</dbReference>
<evidence type="ECO:0000256" key="3">
    <source>
        <dbReference type="ARBA" id="ARBA00022692"/>
    </source>
</evidence>
<proteinExistence type="predicted"/>
<feature type="transmembrane region" description="Helical" evidence="6">
    <location>
        <begin position="21"/>
        <end position="40"/>
    </location>
</feature>
<evidence type="ECO:0000256" key="6">
    <source>
        <dbReference type="SAM" id="Phobius"/>
    </source>
</evidence>
<dbReference type="HOGENOM" id="CLU_043931_1_0_7"/>
<dbReference type="GO" id="GO:0005886">
    <property type="term" value="C:plasma membrane"/>
    <property type="evidence" value="ECO:0007669"/>
    <property type="project" value="UniProtKB-SubCell"/>
</dbReference>
<dbReference type="EMBL" id="CP000538">
    <property type="protein sequence ID" value="EAQ72102.1"/>
    <property type="molecule type" value="Genomic_DNA"/>
</dbReference>
<evidence type="ECO:0000256" key="1">
    <source>
        <dbReference type="ARBA" id="ARBA00004651"/>
    </source>
</evidence>
<evidence type="ECO:0000256" key="2">
    <source>
        <dbReference type="ARBA" id="ARBA00022475"/>
    </source>
</evidence>
<dbReference type="PANTHER" id="PTHR43302">
    <property type="entry name" value="TRANSPORTER ARSB-RELATED"/>
    <property type="match status" value="1"/>
</dbReference>
<reference evidence="8" key="1">
    <citation type="submission" date="2006-12" db="EMBL/GenBank/DDBJ databases">
        <authorList>
            <person name="Fouts D.E."/>
            <person name="Nelson K.E."/>
            <person name="Sebastian Y."/>
        </authorList>
    </citation>
    <scope>NUCLEOTIDE SEQUENCE [LARGE SCALE GENOMIC DNA]</scope>
    <source>
        <strain evidence="8">81-176</strain>
    </source>
</reference>
<dbReference type="InterPro" id="IPR000802">
    <property type="entry name" value="Arsenical_pump_ArsB"/>
</dbReference>
<feature type="transmembrane region" description="Helical" evidence="6">
    <location>
        <begin position="189"/>
        <end position="209"/>
    </location>
</feature>
<organism evidence="7 8">
    <name type="scientific">Campylobacter jejuni subsp. jejuni serotype O:23/36 (strain 81-176)</name>
    <dbReference type="NCBI Taxonomy" id="354242"/>
    <lineage>
        <taxon>Bacteria</taxon>
        <taxon>Pseudomonadati</taxon>
        <taxon>Campylobacterota</taxon>
        <taxon>Epsilonproteobacteria</taxon>
        <taxon>Campylobacterales</taxon>
        <taxon>Campylobacteraceae</taxon>
        <taxon>Campylobacter</taxon>
    </lineage>
</organism>
<dbReference type="PANTHER" id="PTHR43302:SF5">
    <property type="entry name" value="TRANSPORTER ARSB-RELATED"/>
    <property type="match status" value="1"/>
</dbReference>
<feature type="transmembrane region" description="Helical" evidence="6">
    <location>
        <begin position="404"/>
        <end position="427"/>
    </location>
</feature>
<feature type="transmembrane region" description="Helical" evidence="6">
    <location>
        <begin position="253"/>
        <end position="273"/>
    </location>
</feature>
<feature type="transmembrane region" description="Helical" evidence="6">
    <location>
        <begin position="365"/>
        <end position="392"/>
    </location>
</feature>
<dbReference type="PRINTS" id="PR00758">
    <property type="entry name" value="ARSENICPUMP"/>
</dbReference>
<evidence type="ECO:0000256" key="5">
    <source>
        <dbReference type="ARBA" id="ARBA00023136"/>
    </source>
</evidence>
<feature type="transmembrane region" description="Helical" evidence="6">
    <location>
        <begin position="96"/>
        <end position="114"/>
    </location>
</feature>
<evidence type="ECO:0000313" key="8">
    <source>
        <dbReference type="Proteomes" id="UP000000646"/>
    </source>
</evidence>
<feature type="transmembrane region" description="Helical" evidence="6">
    <location>
        <begin position="143"/>
        <end position="169"/>
    </location>
</feature>
<keyword evidence="4 6" id="KW-1133">Transmembrane helix</keyword>
<feature type="transmembrane region" description="Helical" evidence="6">
    <location>
        <begin position="285"/>
        <end position="306"/>
    </location>
</feature>
<comment type="subcellular location">
    <subcellularLocation>
        <location evidence="1">Cell membrane</location>
        <topology evidence="1">Multi-pass membrane protein</topology>
    </subcellularLocation>
</comment>
<feature type="transmembrane region" description="Helical" evidence="6">
    <location>
        <begin position="230"/>
        <end position="247"/>
    </location>
</feature>
<dbReference type="GO" id="GO:0015105">
    <property type="term" value="F:arsenite transmembrane transporter activity"/>
    <property type="evidence" value="ECO:0007669"/>
    <property type="project" value="InterPro"/>
</dbReference>